<dbReference type="Proteomes" id="UP001233999">
    <property type="component" value="Unassembled WGS sequence"/>
</dbReference>
<proteinExistence type="predicted"/>
<reference evidence="2" key="2">
    <citation type="submission" date="2023-05" db="EMBL/GenBank/DDBJ databases">
        <authorList>
            <person name="Fouks B."/>
        </authorList>
    </citation>
    <scope>NUCLEOTIDE SEQUENCE</scope>
    <source>
        <strain evidence="2">Stay&amp;Tobe</strain>
        <tissue evidence="2">Testes</tissue>
    </source>
</reference>
<comment type="caution">
    <text evidence="2">The sequence shown here is derived from an EMBL/GenBank/DDBJ whole genome shotgun (WGS) entry which is preliminary data.</text>
</comment>
<feature type="transmembrane region" description="Helical" evidence="1">
    <location>
        <begin position="6"/>
        <end position="27"/>
    </location>
</feature>
<sequence length="132" mass="15136">STNQVFKFIFIFPIVFNPLCLWCFYGLQQNPLFSGFNWQSFMRQKLNHVTLTVDIGLVVETSLRNRRGRRTLDSCACSRALPTSSSNTGSMVTSDTIQQIKQNLFDTINSARLSPRGIPLLYYSQKLTTFRN</sequence>
<gene>
    <name evidence="2" type="ORF">L9F63_005990</name>
</gene>
<keyword evidence="3" id="KW-1185">Reference proteome</keyword>
<keyword evidence="1" id="KW-0472">Membrane</keyword>
<evidence type="ECO:0000313" key="2">
    <source>
        <dbReference type="EMBL" id="KAJ9577419.1"/>
    </source>
</evidence>
<protein>
    <submittedName>
        <fullName evidence="2">Uncharacterized protein</fullName>
    </submittedName>
</protein>
<feature type="non-terminal residue" evidence="2">
    <location>
        <position position="132"/>
    </location>
</feature>
<reference evidence="2" key="1">
    <citation type="journal article" date="2023" name="IScience">
        <title>Live-bearing cockroach genome reveals convergent evolutionary mechanisms linked to viviparity in insects and beyond.</title>
        <authorList>
            <person name="Fouks B."/>
            <person name="Harrison M.C."/>
            <person name="Mikhailova A.A."/>
            <person name="Marchal E."/>
            <person name="English S."/>
            <person name="Carruthers M."/>
            <person name="Jennings E.C."/>
            <person name="Chiamaka E.L."/>
            <person name="Frigard R.A."/>
            <person name="Pippel M."/>
            <person name="Attardo G.M."/>
            <person name="Benoit J.B."/>
            <person name="Bornberg-Bauer E."/>
            <person name="Tobe S.S."/>
        </authorList>
    </citation>
    <scope>NUCLEOTIDE SEQUENCE</scope>
    <source>
        <strain evidence="2">Stay&amp;Tobe</strain>
    </source>
</reference>
<evidence type="ECO:0000313" key="3">
    <source>
        <dbReference type="Proteomes" id="UP001233999"/>
    </source>
</evidence>
<accession>A0AAD7ZBF5</accession>
<evidence type="ECO:0000256" key="1">
    <source>
        <dbReference type="SAM" id="Phobius"/>
    </source>
</evidence>
<organism evidence="2 3">
    <name type="scientific">Diploptera punctata</name>
    <name type="common">Pacific beetle cockroach</name>
    <dbReference type="NCBI Taxonomy" id="6984"/>
    <lineage>
        <taxon>Eukaryota</taxon>
        <taxon>Metazoa</taxon>
        <taxon>Ecdysozoa</taxon>
        <taxon>Arthropoda</taxon>
        <taxon>Hexapoda</taxon>
        <taxon>Insecta</taxon>
        <taxon>Pterygota</taxon>
        <taxon>Neoptera</taxon>
        <taxon>Polyneoptera</taxon>
        <taxon>Dictyoptera</taxon>
        <taxon>Blattodea</taxon>
        <taxon>Blaberoidea</taxon>
        <taxon>Blaberidae</taxon>
        <taxon>Diplopterinae</taxon>
        <taxon>Diploptera</taxon>
    </lineage>
</organism>
<keyword evidence="1" id="KW-1133">Transmembrane helix</keyword>
<dbReference type="AlphaFoldDB" id="A0AAD7ZBF5"/>
<feature type="non-terminal residue" evidence="2">
    <location>
        <position position="1"/>
    </location>
</feature>
<dbReference type="EMBL" id="JASPKZ010009358">
    <property type="protein sequence ID" value="KAJ9577419.1"/>
    <property type="molecule type" value="Genomic_DNA"/>
</dbReference>
<keyword evidence="1" id="KW-0812">Transmembrane</keyword>
<name>A0AAD7ZBF5_DIPPU</name>